<name>A0A822YZ29_NELNU</name>
<protein>
    <submittedName>
        <fullName evidence="1">Uncharacterized protein</fullName>
    </submittedName>
</protein>
<keyword evidence="2" id="KW-1185">Reference proteome</keyword>
<organism evidence="1 2">
    <name type="scientific">Nelumbo nucifera</name>
    <name type="common">Sacred lotus</name>
    <dbReference type="NCBI Taxonomy" id="4432"/>
    <lineage>
        <taxon>Eukaryota</taxon>
        <taxon>Viridiplantae</taxon>
        <taxon>Streptophyta</taxon>
        <taxon>Embryophyta</taxon>
        <taxon>Tracheophyta</taxon>
        <taxon>Spermatophyta</taxon>
        <taxon>Magnoliopsida</taxon>
        <taxon>Proteales</taxon>
        <taxon>Nelumbonaceae</taxon>
        <taxon>Nelumbo</taxon>
    </lineage>
</organism>
<gene>
    <name evidence="1" type="ORF">HUJ06_008411</name>
</gene>
<evidence type="ECO:0000313" key="1">
    <source>
        <dbReference type="EMBL" id="DAD37770.1"/>
    </source>
</evidence>
<dbReference type="AlphaFoldDB" id="A0A822YZ29"/>
<dbReference type="Proteomes" id="UP000607653">
    <property type="component" value="Unassembled WGS sequence"/>
</dbReference>
<accession>A0A822YZ29</accession>
<dbReference type="EMBL" id="DUZY01000004">
    <property type="protein sequence ID" value="DAD37770.1"/>
    <property type="molecule type" value="Genomic_DNA"/>
</dbReference>
<evidence type="ECO:0000313" key="2">
    <source>
        <dbReference type="Proteomes" id="UP000607653"/>
    </source>
</evidence>
<reference evidence="1 2" key="1">
    <citation type="journal article" date="2020" name="Mol. Biol. Evol.">
        <title>Distinct Expression and Methylation Patterns for Genes with Different Fates following a Single Whole-Genome Duplication in Flowering Plants.</title>
        <authorList>
            <person name="Shi T."/>
            <person name="Rahmani R.S."/>
            <person name="Gugger P.F."/>
            <person name="Wang M."/>
            <person name="Li H."/>
            <person name="Zhang Y."/>
            <person name="Li Z."/>
            <person name="Wang Q."/>
            <person name="Van de Peer Y."/>
            <person name="Marchal K."/>
            <person name="Chen J."/>
        </authorList>
    </citation>
    <scope>NUCLEOTIDE SEQUENCE [LARGE SCALE GENOMIC DNA]</scope>
    <source>
        <tissue evidence="1">Leaf</tissue>
    </source>
</reference>
<sequence>MRLANSKSVRDHILEMKDISDKLNSLSVTVSWSPSSLPPCQLSMDHSRCHTILRRNP</sequence>
<comment type="caution">
    <text evidence="1">The sequence shown here is derived from an EMBL/GenBank/DDBJ whole genome shotgun (WGS) entry which is preliminary data.</text>
</comment>
<proteinExistence type="predicted"/>